<dbReference type="GeneID" id="77001387"/>
<protein>
    <recommendedName>
        <fullName evidence="3">HEAT repeat domain-containing protein</fullName>
    </recommendedName>
</protein>
<dbReference type="Proteomes" id="UP001207626">
    <property type="component" value="Unassembled WGS sequence"/>
</dbReference>
<reference evidence="1 2" key="1">
    <citation type="submission" date="2022-05" db="EMBL/GenBank/DDBJ databases">
        <title>Genome Sequencing of Bee-Associated Microbes.</title>
        <authorList>
            <person name="Dunlap C."/>
        </authorList>
    </citation>
    <scope>NUCLEOTIDE SEQUENCE [LARGE SCALE GENOMIC DNA]</scope>
    <source>
        <strain evidence="1 2">NRRL NRS-1438</strain>
    </source>
</reference>
<evidence type="ECO:0000313" key="1">
    <source>
        <dbReference type="EMBL" id="MCY9521040.1"/>
    </source>
</evidence>
<dbReference type="EMBL" id="JAMDLW010000020">
    <property type="protein sequence ID" value="MCY9521040.1"/>
    <property type="molecule type" value="Genomic_DNA"/>
</dbReference>
<keyword evidence="2" id="KW-1185">Reference proteome</keyword>
<proteinExistence type="predicted"/>
<sequence length="90" mass="10701">MKRVQHDYYSVEKLIEMKQGQVERQARYMWMRGQATWSLPAETGLNELRDKALSVLREMLDSEQEEIRLQAAAIIMRLQPVKKRTFRFGS</sequence>
<dbReference type="RefSeq" id="WP_087435730.1">
    <property type="nucleotide sequence ID" value="NZ_JAFFHZ010000001.1"/>
</dbReference>
<gene>
    <name evidence="1" type="ORF">M5X09_15385</name>
</gene>
<organism evidence="1 2">
    <name type="scientific">Paenibacillus apiarius</name>
    <dbReference type="NCBI Taxonomy" id="46240"/>
    <lineage>
        <taxon>Bacteria</taxon>
        <taxon>Bacillati</taxon>
        <taxon>Bacillota</taxon>
        <taxon>Bacilli</taxon>
        <taxon>Bacillales</taxon>
        <taxon>Paenibacillaceae</taxon>
        <taxon>Paenibacillus</taxon>
    </lineage>
</organism>
<accession>A0ABT4DWA0</accession>
<name>A0ABT4DWA0_9BACL</name>
<evidence type="ECO:0000313" key="2">
    <source>
        <dbReference type="Proteomes" id="UP001207626"/>
    </source>
</evidence>
<comment type="caution">
    <text evidence="1">The sequence shown here is derived from an EMBL/GenBank/DDBJ whole genome shotgun (WGS) entry which is preliminary data.</text>
</comment>
<evidence type="ECO:0008006" key="3">
    <source>
        <dbReference type="Google" id="ProtNLM"/>
    </source>
</evidence>